<dbReference type="EnsemblBacteria" id="ABC24016">
    <property type="protein sequence ID" value="ABC24016"/>
    <property type="gene ID" value="Rru_A3221"/>
</dbReference>
<proteinExistence type="predicted"/>
<protein>
    <recommendedName>
        <fullName evidence="3">Molybdenum ABC transporter ATP-binding protein</fullName>
    </recommendedName>
</protein>
<evidence type="ECO:0008006" key="3">
    <source>
        <dbReference type="Google" id="ProtNLM"/>
    </source>
</evidence>
<name>Q2RPC9_RHORT</name>
<accession>Q2RPC9</accession>
<dbReference type="Pfam" id="PF10649">
    <property type="entry name" value="DUF2478"/>
    <property type="match status" value="1"/>
</dbReference>
<keyword evidence="2" id="KW-1185">Reference proteome</keyword>
<gene>
    <name evidence="1" type="ordered locus">Rru_A3221</name>
</gene>
<evidence type="ECO:0000313" key="1">
    <source>
        <dbReference type="EMBL" id="ABC24016.1"/>
    </source>
</evidence>
<dbReference type="STRING" id="269796.Rru_A3221"/>
<organism evidence="1 2">
    <name type="scientific">Rhodospirillum rubrum (strain ATCC 11170 / ATH 1.1.1 / DSM 467 / LMG 4362 / NCIMB 8255 / S1)</name>
    <dbReference type="NCBI Taxonomy" id="269796"/>
    <lineage>
        <taxon>Bacteria</taxon>
        <taxon>Pseudomonadati</taxon>
        <taxon>Pseudomonadota</taxon>
        <taxon>Alphaproteobacteria</taxon>
        <taxon>Rhodospirillales</taxon>
        <taxon>Rhodospirillaceae</taxon>
        <taxon>Rhodospirillum</taxon>
    </lineage>
</organism>
<dbReference type="eggNOG" id="COG1618">
    <property type="taxonomic scope" value="Bacteria"/>
</dbReference>
<dbReference type="PATRIC" id="fig|269796.9.peg.3336"/>
<dbReference type="AlphaFoldDB" id="Q2RPC9"/>
<dbReference type="RefSeq" id="WP_011390969.1">
    <property type="nucleotide sequence ID" value="NC_007643.1"/>
</dbReference>
<dbReference type="EMBL" id="CP000230">
    <property type="protein sequence ID" value="ABC24016.1"/>
    <property type="molecule type" value="Genomic_DNA"/>
</dbReference>
<dbReference type="PhylomeDB" id="Q2RPC9"/>
<dbReference type="KEGG" id="rru:Rru_A3221"/>
<dbReference type="HOGENOM" id="CLU_106681_1_0_5"/>
<reference evidence="1 2" key="1">
    <citation type="journal article" date="2011" name="Stand. Genomic Sci.">
        <title>Complete genome sequence of Rhodospirillum rubrum type strain (S1).</title>
        <authorList>
            <person name="Munk A.C."/>
            <person name="Copeland A."/>
            <person name="Lucas S."/>
            <person name="Lapidus A."/>
            <person name="Del Rio T.G."/>
            <person name="Barry K."/>
            <person name="Detter J.C."/>
            <person name="Hammon N."/>
            <person name="Israni S."/>
            <person name="Pitluck S."/>
            <person name="Brettin T."/>
            <person name="Bruce D."/>
            <person name="Han C."/>
            <person name="Tapia R."/>
            <person name="Gilna P."/>
            <person name="Schmutz J."/>
            <person name="Larimer F."/>
            <person name="Land M."/>
            <person name="Kyrpides N.C."/>
            <person name="Mavromatis K."/>
            <person name="Richardson P."/>
            <person name="Rohde M."/>
            <person name="Goker M."/>
            <person name="Klenk H.P."/>
            <person name="Zhang Y."/>
            <person name="Roberts G.P."/>
            <person name="Reslewic S."/>
            <person name="Schwartz D.C."/>
        </authorList>
    </citation>
    <scope>NUCLEOTIDE SEQUENCE [LARGE SCALE GENOMIC DNA]</scope>
    <source>
        <strain evidence="2">ATCC 11170 / ATH 1.1.1 / DSM 467 / LMG 4362 / NCIMB 8255 / S1</strain>
    </source>
</reference>
<dbReference type="InterPro" id="IPR018912">
    <property type="entry name" value="DUF2478"/>
</dbReference>
<dbReference type="Proteomes" id="UP000001929">
    <property type="component" value="Chromosome"/>
</dbReference>
<sequence length="175" mass="18866">MDDEGLPRFAGVVYDQEEGIDALVGDFVEGLLARKLRVGGLLQGREPDAEGVTRTVVRVIGKARRIVISQNLGRHSTACSIDSAAIAEAAVALRQALEERPALIVGNRFGHLELEGAGMSEEMLDILASGTPFLIPVARRFEEGWRRFTGDMGDLLDPRPAALTAWFEALAPVTA</sequence>
<evidence type="ECO:0000313" key="2">
    <source>
        <dbReference type="Proteomes" id="UP000001929"/>
    </source>
</evidence>
<dbReference type="DNASU" id="3836667"/>